<organism evidence="3 4">
    <name type="scientific">Corynebacterium gallinarum</name>
    <dbReference type="NCBI Taxonomy" id="2762214"/>
    <lineage>
        <taxon>Bacteria</taxon>
        <taxon>Bacillati</taxon>
        <taxon>Actinomycetota</taxon>
        <taxon>Actinomycetes</taxon>
        <taxon>Mycobacteriales</taxon>
        <taxon>Corynebacteriaceae</taxon>
        <taxon>Corynebacterium</taxon>
    </lineage>
</organism>
<dbReference type="EMBL" id="JACSPR010000003">
    <property type="protein sequence ID" value="MBD8029675.1"/>
    <property type="molecule type" value="Genomic_DNA"/>
</dbReference>
<feature type="transmembrane region" description="Helical" evidence="2">
    <location>
        <begin position="78"/>
        <end position="107"/>
    </location>
</feature>
<gene>
    <name evidence="3" type="ORF">H9627_04925</name>
</gene>
<evidence type="ECO:0000313" key="3">
    <source>
        <dbReference type="EMBL" id="MBD8029675.1"/>
    </source>
</evidence>
<dbReference type="Proteomes" id="UP000650224">
    <property type="component" value="Unassembled WGS sequence"/>
</dbReference>
<sequence>MLKPLFLAVGLISLALGAVGIFLPVIPTTPFMLLAAYCFARSSDRLHRYLVNHRVFGEYISNYYNHAMTPRHKARTLVLLWFGIIVSCILIGATIPWIILPIIAALVSIHIIRLKPRPEAAPEPGDGSIDDARPTVKSSS</sequence>
<accession>A0A8I0LGZ8</accession>
<dbReference type="AlphaFoldDB" id="A0A8I0LGZ8"/>
<dbReference type="Pfam" id="PF04304">
    <property type="entry name" value="DUF454"/>
    <property type="match status" value="1"/>
</dbReference>
<dbReference type="InterPro" id="IPR007401">
    <property type="entry name" value="DUF454"/>
</dbReference>
<name>A0A8I0LGZ8_9CORY</name>
<evidence type="ECO:0000256" key="2">
    <source>
        <dbReference type="SAM" id="Phobius"/>
    </source>
</evidence>
<evidence type="ECO:0000256" key="1">
    <source>
        <dbReference type="SAM" id="MobiDB-lite"/>
    </source>
</evidence>
<keyword evidence="2" id="KW-1133">Transmembrane helix</keyword>
<dbReference type="PANTHER" id="PTHR35813:SF1">
    <property type="entry name" value="INNER MEMBRANE PROTEIN YBAN"/>
    <property type="match status" value="1"/>
</dbReference>
<proteinExistence type="predicted"/>
<reference evidence="3 4" key="1">
    <citation type="submission" date="2020-08" db="EMBL/GenBank/DDBJ databases">
        <title>A Genomic Blueprint of the Chicken Gut Microbiome.</title>
        <authorList>
            <person name="Gilroy R."/>
            <person name="Ravi A."/>
            <person name="Getino M."/>
            <person name="Pursley I."/>
            <person name="Horton D.L."/>
            <person name="Alikhan N.-F."/>
            <person name="Baker D."/>
            <person name="Gharbi K."/>
            <person name="Hall N."/>
            <person name="Watson M."/>
            <person name="Adriaenssens E.M."/>
            <person name="Foster-Nyarko E."/>
            <person name="Jarju S."/>
            <person name="Secka A."/>
            <person name="Antonio M."/>
            <person name="Oren A."/>
            <person name="Chaudhuri R."/>
            <person name="La Ragione R.M."/>
            <person name="Hildebrand F."/>
            <person name="Pallen M.J."/>
        </authorList>
    </citation>
    <scope>NUCLEOTIDE SEQUENCE [LARGE SCALE GENOMIC DNA]</scope>
    <source>
        <strain evidence="3 4">Sa1YVA5</strain>
    </source>
</reference>
<keyword evidence="2" id="KW-0812">Transmembrane</keyword>
<keyword evidence="2" id="KW-0472">Membrane</keyword>
<protein>
    <submittedName>
        <fullName evidence="3">YbaN family protein</fullName>
    </submittedName>
</protein>
<keyword evidence="4" id="KW-1185">Reference proteome</keyword>
<comment type="caution">
    <text evidence="3">The sequence shown here is derived from an EMBL/GenBank/DDBJ whole genome shotgun (WGS) entry which is preliminary data.</text>
</comment>
<dbReference type="RefSeq" id="WP_191732911.1">
    <property type="nucleotide sequence ID" value="NZ_JACSPR010000003.1"/>
</dbReference>
<dbReference type="GO" id="GO:0005886">
    <property type="term" value="C:plasma membrane"/>
    <property type="evidence" value="ECO:0007669"/>
    <property type="project" value="TreeGrafter"/>
</dbReference>
<dbReference type="PANTHER" id="PTHR35813">
    <property type="entry name" value="INNER MEMBRANE PROTEIN YBAN"/>
    <property type="match status" value="1"/>
</dbReference>
<feature type="region of interest" description="Disordered" evidence="1">
    <location>
        <begin position="118"/>
        <end position="140"/>
    </location>
</feature>
<dbReference type="PIRSF" id="PIRSF016789">
    <property type="entry name" value="DUF454"/>
    <property type="match status" value="1"/>
</dbReference>
<evidence type="ECO:0000313" key="4">
    <source>
        <dbReference type="Proteomes" id="UP000650224"/>
    </source>
</evidence>